<dbReference type="InterPro" id="IPR043519">
    <property type="entry name" value="NT_sf"/>
</dbReference>
<evidence type="ECO:0000256" key="1">
    <source>
        <dbReference type="ARBA" id="ARBA00001946"/>
    </source>
</evidence>
<keyword evidence="12" id="KW-1185">Reference proteome</keyword>
<keyword evidence="4" id="KW-0548">Nucleotidyltransferase</keyword>
<comment type="similarity">
    <text evidence="9">Belongs to the MntA antitoxin family.</text>
</comment>
<dbReference type="SUPFAM" id="SSF81301">
    <property type="entry name" value="Nucleotidyltransferase"/>
    <property type="match status" value="1"/>
</dbReference>
<keyword evidence="2" id="KW-1277">Toxin-antitoxin system</keyword>
<evidence type="ECO:0000256" key="9">
    <source>
        <dbReference type="ARBA" id="ARBA00038276"/>
    </source>
</evidence>
<dbReference type="PANTHER" id="PTHR33571:SF12">
    <property type="entry name" value="BSL3053 PROTEIN"/>
    <property type="match status" value="1"/>
</dbReference>
<evidence type="ECO:0000256" key="3">
    <source>
        <dbReference type="ARBA" id="ARBA00022679"/>
    </source>
</evidence>
<accession>A0A849ADI6</accession>
<dbReference type="Gene3D" id="3.30.460.10">
    <property type="entry name" value="Beta Polymerase, domain 2"/>
    <property type="match status" value="1"/>
</dbReference>
<dbReference type="InterPro" id="IPR002934">
    <property type="entry name" value="Polymerase_NTP_transf_dom"/>
</dbReference>
<evidence type="ECO:0000256" key="4">
    <source>
        <dbReference type="ARBA" id="ARBA00022695"/>
    </source>
</evidence>
<dbReference type="GO" id="GO:0005524">
    <property type="term" value="F:ATP binding"/>
    <property type="evidence" value="ECO:0007669"/>
    <property type="project" value="UniProtKB-KW"/>
</dbReference>
<evidence type="ECO:0000313" key="11">
    <source>
        <dbReference type="EMBL" id="NNG37271.1"/>
    </source>
</evidence>
<keyword evidence="5" id="KW-0479">Metal-binding</keyword>
<comment type="cofactor">
    <cofactor evidence="1">
        <name>Mg(2+)</name>
        <dbReference type="ChEBI" id="CHEBI:18420"/>
    </cofactor>
</comment>
<dbReference type="GO" id="GO:0046872">
    <property type="term" value="F:metal ion binding"/>
    <property type="evidence" value="ECO:0007669"/>
    <property type="project" value="UniProtKB-KW"/>
</dbReference>
<evidence type="ECO:0000313" key="12">
    <source>
        <dbReference type="Proteomes" id="UP000562984"/>
    </source>
</evidence>
<name>A0A849ADI6_9ACTN</name>
<evidence type="ECO:0000259" key="10">
    <source>
        <dbReference type="Pfam" id="PF01909"/>
    </source>
</evidence>
<protein>
    <recommendedName>
        <fullName evidence="10">Polymerase nucleotidyl transferase domain-containing protein</fullName>
    </recommendedName>
</protein>
<sequence length="109" mass="12099">MEQSTGARRSAVLSLDRDAIAQLCREFGVRRLAVFGSAVTERFNPERSDVDFLVEFADSAPQTLSHYFRFKGALEALVDRSVDLVEAGALRNPFIIESIEASKEDLYAA</sequence>
<dbReference type="GO" id="GO:0016779">
    <property type="term" value="F:nucleotidyltransferase activity"/>
    <property type="evidence" value="ECO:0007669"/>
    <property type="project" value="UniProtKB-KW"/>
</dbReference>
<reference evidence="11 12" key="1">
    <citation type="submission" date="2020-05" db="EMBL/GenBank/DDBJ databases">
        <title>Nakamurella sp. DB0629 isolated from air conditioner.</title>
        <authorList>
            <person name="Kim D.H."/>
            <person name="Kim D.-U."/>
        </authorList>
    </citation>
    <scope>NUCLEOTIDE SEQUENCE [LARGE SCALE GENOMIC DNA]</scope>
    <source>
        <strain evidence="11 12">DB0629</strain>
    </source>
</reference>
<keyword evidence="7" id="KW-0067">ATP-binding</keyword>
<keyword evidence="8" id="KW-0460">Magnesium</keyword>
<comment type="caution">
    <text evidence="11">The sequence shown here is derived from an EMBL/GenBank/DDBJ whole genome shotgun (WGS) entry which is preliminary data.</text>
</comment>
<keyword evidence="6" id="KW-0547">Nucleotide-binding</keyword>
<organism evidence="11 12">
    <name type="scientific">Nakamurella aerolata</name>
    <dbReference type="NCBI Taxonomy" id="1656892"/>
    <lineage>
        <taxon>Bacteria</taxon>
        <taxon>Bacillati</taxon>
        <taxon>Actinomycetota</taxon>
        <taxon>Actinomycetes</taxon>
        <taxon>Nakamurellales</taxon>
        <taxon>Nakamurellaceae</taxon>
        <taxon>Nakamurella</taxon>
    </lineage>
</organism>
<dbReference type="EMBL" id="JABEND010000011">
    <property type="protein sequence ID" value="NNG37271.1"/>
    <property type="molecule type" value="Genomic_DNA"/>
</dbReference>
<gene>
    <name evidence="11" type="ORF">HKD39_16485</name>
</gene>
<dbReference type="AlphaFoldDB" id="A0A849ADI6"/>
<keyword evidence="3" id="KW-0808">Transferase</keyword>
<evidence type="ECO:0000256" key="5">
    <source>
        <dbReference type="ARBA" id="ARBA00022723"/>
    </source>
</evidence>
<dbReference type="InterPro" id="IPR052038">
    <property type="entry name" value="Type-VII_TA_antitoxin"/>
</dbReference>
<evidence type="ECO:0000256" key="6">
    <source>
        <dbReference type="ARBA" id="ARBA00022741"/>
    </source>
</evidence>
<dbReference type="PANTHER" id="PTHR33571">
    <property type="entry name" value="SSL8005 PROTEIN"/>
    <property type="match status" value="1"/>
</dbReference>
<feature type="domain" description="Polymerase nucleotidyl transferase" evidence="10">
    <location>
        <begin position="21"/>
        <end position="103"/>
    </location>
</feature>
<proteinExistence type="inferred from homology"/>
<evidence type="ECO:0000256" key="2">
    <source>
        <dbReference type="ARBA" id="ARBA00022649"/>
    </source>
</evidence>
<evidence type="ECO:0000256" key="8">
    <source>
        <dbReference type="ARBA" id="ARBA00022842"/>
    </source>
</evidence>
<dbReference type="Proteomes" id="UP000562984">
    <property type="component" value="Unassembled WGS sequence"/>
</dbReference>
<dbReference type="Pfam" id="PF01909">
    <property type="entry name" value="NTP_transf_2"/>
    <property type="match status" value="1"/>
</dbReference>
<evidence type="ECO:0000256" key="7">
    <source>
        <dbReference type="ARBA" id="ARBA00022840"/>
    </source>
</evidence>